<evidence type="ECO:0000313" key="2">
    <source>
        <dbReference type="Proteomes" id="UP001610334"/>
    </source>
</evidence>
<gene>
    <name evidence="1" type="ORF">BJX63DRAFT_329371</name>
</gene>
<reference evidence="1 2" key="1">
    <citation type="submission" date="2024-07" db="EMBL/GenBank/DDBJ databases">
        <title>Section-level genome sequencing and comparative genomics of Aspergillus sections Usti and Cavernicolus.</title>
        <authorList>
            <consortium name="Lawrence Berkeley National Laboratory"/>
            <person name="Nybo J.L."/>
            <person name="Vesth T.C."/>
            <person name="Theobald S."/>
            <person name="Frisvad J.C."/>
            <person name="Larsen T.O."/>
            <person name="Kjaerboelling I."/>
            <person name="Rothschild-Mancinelli K."/>
            <person name="Lyhne E.K."/>
            <person name="Kogle M.E."/>
            <person name="Barry K."/>
            <person name="Clum A."/>
            <person name="Na H."/>
            <person name="Ledsgaard L."/>
            <person name="Lin J."/>
            <person name="Lipzen A."/>
            <person name="Kuo A."/>
            <person name="Riley R."/>
            <person name="Mondo S."/>
            <person name="Labutti K."/>
            <person name="Haridas S."/>
            <person name="Pangalinan J."/>
            <person name="Salamov A.A."/>
            <person name="Simmons B.A."/>
            <person name="Magnuson J.K."/>
            <person name="Chen J."/>
            <person name="Drula E."/>
            <person name="Henrissat B."/>
            <person name="Wiebenga A."/>
            <person name="Lubbers R.J."/>
            <person name="Gomes A.C."/>
            <person name="Makela M.R."/>
            <person name="Stajich J."/>
            <person name="Grigoriev I.V."/>
            <person name="Mortensen U.H."/>
            <person name="De Vries R.P."/>
            <person name="Baker S.E."/>
            <person name="Andersen M.R."/>
        </authorList>
    </citation>
    <scope>NUCLEOTIDE SEQUENCE [LARGE SCALE GENOMIC DNA]</scope>
    <source>
        <strain evidence="1 2">CBS 588.65</strain>
    </source>
</reference>
<comment type="caution">
    <text evidence="1">The sequence shown here is derived from an EMBL/GenBank/DDBJ whole genome shotgun (WGS) entry which is preliminary data.</text>
</comment>
<name>A0ABR4H3N3_9EURO</name>
<accession>A0ABR4H3N3</accession>
<sequence length="204" mass="22344">MDILLGLPCLSVPLAGSPSQTPSCISYHWRASHTPSSTISKARTPSSLVSVTEPEPIFHRAPAKDAWFAFRPTETIPPSQYRVLPNAQRYMQQTGAAKWIGTKLSFILGSHGYIPTCKQTCTRSPIKSSEFIVVDARSPFVCPRTNLSRWIVRGSLLSIVFQATHSAANLLCLYPLSYLMAVACDLGPSLSVRGWVVVMRPGDP</sequence>
<organism evidence="1 2">
    <name type="scientific">Aspergillus granulosus</name>
    <dbReference type="NCBI Taxonomy" id="176169"/>
    <lineage>
        <taxon>Eukaryota</taxon>
        <taxon>Fungi</taxon>
        <taxon>Dikarya</taxon>
        <taxon>Ascomycota</taxon>
        <taxon>Pezizomycotina</taxon>
        <taxon>Eurotiomycetes</taxon>
        <taxon>Eurotiomycetidae</taxon>
        <taxon>Eurotiales</taxon>
        <taxon>Aspergillaceae</taxon>
        <taxon>Aspergillus</taxon>
        <taxon>Aspergillus subgen. Nidulantes</taxon>
    </lineage>
</organism>
<dbReference type="Proteomes" id="UP001610334">
    <property type="component" value="Unassembled WGS sequence"/>
</dbReference>
<keyword evidence="2" id="KW-1185">Reference proteome</keyword>
<dbReference type="EMBL" id="JBFXLT010000077">
    <property type="protein sequence ID" value="KAL2810066.1"/>
    <property type="molecule type" value="Genomic_DNA"/>
</dbReference>
<proteinExistence type="predicted"/>
<protein>
    <submittedName>
        <fullName evidence="1">Uncharacterized protein</fullName>
    </submittedName>
</protein>
<evidence type="ECO:0000313" key="1">
    <source>
        <dbReference type="EMBL" id="KAL2810066.1"/>
    </source>
</evidence>